<dbReference type="InterPro" id="IPR034741">
    <property type="entry name" value="Terpene_cyclase-like_1_C"/>
</dbReference>
<feature type="domain" description="Terpene synthase N-terminal" evidence="5">
    <location>
        <begin position="24"/>
        <end position="197"/>
    </location>
</feature>
<dbReference type="InterPro" id="IPR036965">
    <property type="entry name" value="Terpene_synth_N_sf"/>
</dbReference>
<dbReference type="InterPro" id="IPR008949">
    <property type="entry name" value="Isoprenoid_synthase_dom_sf"/>
</dbReference>
<evidence type="ECO:0000256" key="4">
    <source>
        <dbReference type="SAM" id="Coils"/>
    </source>
</evidence>
<dbReference type="GO" id="GO:0010333">
    <property type="term" value="F:terpene synthase activity"/>
    <property type="evidence" value="ECO:0007669"/>
    <property type="project" value="InterPro"/>
</dbReference>
<dbReference type="GO" id="GO:0005737">
    <property type="term" value="C:cytoplasm"/>
    <property type="evidence" value="ECO:0007669"/>
    <property type="project" value="UniProtKB-SubCell"/>
</dbReference>
<dbReference type="AlphaFoldDB" id="A0A109P4G8"/>
<dbReference type="InterPro" id="IPR008930">
    <property type="entry name" value="Terpenoid_cyclase/PrenylTrfase"/>
</dbReference>
<dbReference type="PANTHER" id="PTHR31225:SF251">
    <property type="entry name" value="(-)-GERMACRENE D SYNTHASE-LIKE ISOFORM X2"/>
    <property type="match status" value="1"/>
</dbReference>
<dbReference type="SFLD" id="SFLDG01019">
    <property type="entry name" value="Terpene_Cyclase_Like_1_C_Termi"/>
    <property type="match status" value="1"/>
</dbReference>
<dbReference type="SFLD" id="SFLDS00005">
    <property type="entry name" value="Isoprenoid_Synthase_Type_I"/>
    <property type="match status" value="1"/>
</dbReference>
<proteinExistence type="evidence at transcript level"/>
<organism evidence="7">
    <name type="scientific">Pogostemon cablin</name>
    <name type="common">Patchouli</name>
    <name type="synonym">Mentha cablin</name>
    <dbReference type="NCBI Taxonomy" id="28511"/>
    <lineage>
        <taxon>Eukaryota</taxon>
        <taxon>Viridiplantae</taxon>
        <taxon>Streptophyta</taxon>
        <taxon>Embryophyta</taxon>
        <taxon>Tracheophyta</taxon>
        <taxon>Spermatophyta</taxon>
        <taxon>Magnoliopsida</taxon>
        <taxon>eudicotyledons</taxon>
        <taxon>Gunneridae</taxon>
        <taxon>Pentapetalae</taxon>
        <taxon>asterids</taxon>
        <taxon>lamiids</taxon>
        <taxon>Lamiales</taxon>
        <taxon>Lamiaceae</taxon>
        <taxon>Lamioideae</taxon>
        <taxon>Pogostemoneae</taxon>
        <taxon>Pogostemon</taxon>
    </lineage>
</organism>
<sequence length="552" mass="64253">MELYAQSVGVGAASRPLANFHQCVWGDKFIVYNPQSSQAGEREQAEELKVELKRELKEASDNYMRQLKMVDAIQRLGIDYLFVEDVDEALKNLFEMFDAFCKNNHDMHATALSFRLLRQHGYRVSCEVFEKFKDGKHGFKVPNDDGPVEDLEFFEATHLRVHGEDVLDNAFVFTRNYLESVYATLNDPTAKQVHNALNEFSFRRGLPRVEARKYISIYEQYASHHKGLLKLAKLDFNLVQALHRRELSEDSRWWKTLQVPTELSFVRDRLVESYFWASGSYFEPNYSVARMILAKGLAVLSLMDDVYDAYGLFEELQVFTDAIERWDASCLDKLPEYMKIVYKALLDVFEEVDEEVIKLGAPYRVYYGKEAMKYAARAYMEQAHWREQKHKPTTKEYMKLATKTCGYITLIILSFLGVEEGIVTKEAFDWVFSRPPFVEATLIIARLINDITGCEFENKREHVRTAVECYMEEHKVGKQEVVSEFYNQMESAWKDINECLLRPAEFPIPLLNLILNSVRTLEVIYKEGDSYTHVGPAMQNIIKQLYLHPVPY</sequence>
<reference evidence="7" key="1">
    <citation type="submission" date="2015-01" db="EMBL/GenBank/DDBJ databases">
        <title>Selection of Reference Genes for Quantitative Real-time PCR and Expression of Patchoulol Synthase gene in Pogostemon cablin.</title>
        <authorList>
            <person name="Ying C."/>
        </authorList>
    </citation>
    <scope>NUCLEOTIDE SEQUENCE</scope>
</reference>
<dbReference type="InterPro" id="IPR005630">
    <property type="entry name" value="Terpene_synthase_metal-bd"/>
</dbReference>
<dbReference type="InterPro" id="IPR050148">
    <property type="entry name" value="Terpene_synthase-like"/>
</dbReference>
<dbReference type="Gene3D" id="1.50.10.130">
    <property type="entry name" value="Terpene synthase, N-terminal domain"/>
    <property type="match status" value="1"/>
</dbReference>
<dbReference type="GO" id="GO:0016102">
    <property type="term" value="P:diterpenoid biosynthetic process"/>
    <property type="evidence" value="ECO:0007669"/>
    <property type="project" value="InterPro"/>
</dbReference>
<dbReference type="GO" id="GO:0051762">
    <property type="term" value="P:sesquiterpene biosynthetic process"/>
    <property type="evidence" value="ECO:0007669"/>
    <property type="project" value="UniProtKB-ARBA"/>
</dbReference>
<feature type="coiled-coil region" evidence="4">
    <location>
        <begin position="38"/>
        <end position="69"/>
    </location>
</feature>
<dbReference type="CDD" id="cd00684">
    <property type="entry name" value="Terpene_cyclase_plant_C1"/>
    <property type="match status" value="1"/>
</dbReference>
<evidence type="ECO:0000259" key="6">
    <source>
        <dbReference type="Pfam" id="PF03936"/>
    </source>
</evidence>
<dbReference type="SUPFAM" id="SSF48576">
    <property type="entry name" value="Terpenoid synthases"/>
    <property type="match status" value="1"/>
</dbReference>
<dbReference type="Pfam" id="PF03936">
    <property type="entry name" value="Terpene_synth_C"/>
    <property type="match status" value="1"/>
</dbReference>
<keyword evidence="3" id="KW-0479">Metal-binding</keyword>
<dbReference type="SUPFAM" id="SSF48239">
    <property type="entry name" value="Terpenoid cyclases/Protein prenyltransferases"/>
    <property type="match status" value="1"/>
</dbReference>
<dbReference type="FunFam" id="1.10.600.10:FF:000007">
    <property type="entry name" value="Isoprene synthase, chloroplastic"/>
    <property type="match status" value="1"/>
</dbReference>
<dbReference type="InterPro" id="IPR001906">
    <property type="entry name" value="Terpene_synth_N"/>
</dbReference>
<keyword evidence="2" id="KW-0963">Cytoplasm</keyword>
<dbReference type="SMR" id="A0A109P4G8"/>
<dbReference type="Pfam" id="PF01397">
    <property type="entry name" value="Terpene_synth"/>
    <property type="match status" value="1"/>
</dbReference>
<dbReference type="PANTHER" id="PTHR31225">
    <property type="entry name" value="OS04G0344100 PROTEIN-RELATED"/>
    <property type="match status" value="1"/>
</dbReference>
<evidence type="ECO:0000256" key="1">
    <source>
        <dbReference type="ARBA" id="ARBA00004496"/>
    </source>
</evidence>
<evidence type="ECO:0000256" key="2">
    <source>
        <dbReference type="ARBA" id="ARBA00022490"/>
    </source>
</evidence>
<evidence type="ECO:0000313" key="7">
    <source>
        <dbReference type="EMBL" id="ALQ43502.1"/>
    </source>
</evidence>
<feature type="domain" description="Terpene synthase metal-binding" evidence="6">
    <location>
        <begin position="256"/>
        <end position="495"/>
    </location>
</feature>
<evidence type="ECO:0000259" key="5">
    <source>
        <dbReference type="Pfam" id="PF01397"/>
    </source>
</evidence>
<dbReference type="GO" id="GO:0000287">
    <property type="term" value="F:magnesium ion binding"/>
    <property type="evidence" value="ECO:0007669"/>
    <property type="project" value="InterPro"/>
</dbReference>
<evidence type="ECO:0000256" key="3">
    <source>
        <dbReference type="ARBA" id="ARBA00022723"/>
    </source>
</evidence>
<dbReference type="EMBL" id="KP694233">
    <property type="protein sequence ID" value="ALQ43502.1"/>
    <property type="molecule type" value="mRNA"/>
</dbReference>
<protein>
    <submittedName>
        <fullName evidence="7">Patchoulol synthase</fullName>
    </submittedName>
</protein>
<name>A0A109P4G8_POGCB</name>
<accession>A0A109P4G8</accession>
<dbReference type="Gene3D" id="1.10.600.10">
    <property type="entry name" value="Farnesyl Diphosphate Synthase"/>
    <property type="match status" value="1"/>
</dbReference>
<keyword evidence="4" id="KW-0175">Coiled coil</keyword>
<dbReference type="InterPro" id="IPR044814">
    <property type="entry name" value="Terpene_cyclase_plant_C1"/>
</dbReference>
<comment type="subcellular location">
    <subcellularLocation>
        <location evidence="1">Cytoplasm</location>
    </subcellularLocation>
</comment>